<dbReference type="AlphaFoldDB" id="A0AA39MG53"/>
<dbReference type="InterPro" id="IPR029071">
    <property type="entry name" value="Ubiquitin-like_domsf"/>
</dbReference>
<evidence type="ECO:0000313" key="2">
    <source>
        <dbReference type="Proteomes" id="UP001175226"/>
    </source>
</evidence>
<accession>A0AA39MG53</accession>
<reference evidence="1" key="1">
    <citation type="submission" date="2023-06" db="EMBL/GenBank/DDBJ databases">
        <authorList>
            <consortium name="Lawrence Berkeley National Laboratory"/>
            <person name="Ahrendt S."/>
            <person name="Sahu N."/>
            <person name="Indic B."/>
            <person name="Wong-Bajracharya J."/>
            <person name="Merenyi Z."/>
            <person name="Ke H.-M."/>
            <person name="Monk M."/>
            <person name="Kocsube S."/>
            <person name="Drula E."/>
            <person name="Lipzen A."/>
            <person name="Balint B."/>
            <person name="Henrissat B."/>
            <person name="Andreopoulos B."/>
            <person name="Martin F.M."/>
            <person name="Harder C.B."/>
            <person name="Rigling D."/>
            <person name="Ford K.L."/>
            <person name="Foster G.D."/>
            <person name="Pangilinan J."/>
            <person name="Papanicolaou A."/>
            <person name="Barry K."/>
            <person name="LaButti K."/>
            <person name="Viragh M."/>
            <person name="Koriabine M."/>
            <person name="Yan M."/>
            <person name="Riley R."/>
            <person name="Champramary S."/>
            <person name="Plett K.L."/>
            <person name="Tsai I.J."/>
            <person name="Slot J."/>
            <person name="Sipos G."/>
            <person name="Plett J."/>
            <person name="Nagy L.G."/>
            <person name="Grigoriev I.V."/>
        </authorList>
    </citation>
    <scope>NUCLEOTIDE SEQUENCE</scope>
    <source>
        <strain evidence="1">FPL87.14</strain>
    </source>
</reference>
<proteinExistence type="predicted"/>
<gene>
    <name evidence="1" type="ORF">EV421DRAFT_1742236</name>
</gene>
<organism evidence="1 2">
    <name type="scientific">Armillaria borealis</name>
    <dbReference type="NCBI Taxonomy" id="47425"/>
    <lineage>
        <taxon>Eukaryota</taxon>
        <taxon>Fungi</taxon>
        <taxon>Dikarya</taxon>
        <taxon>Basidiomycota</taxon>
        <taxon>Agaricomycotina</taxon>
        <taxon>Agaricomycetes</taxon>
        <taxon>Agaricomycetidae</taxon>
        <taxon>Agaricales</taxon>
        <taxon>Marasmiineae</taxon>
        <taxon>Physalacriaceae</taxon>
        <taxon>Armillaria</taxon>
    </lineage>
</organism>
<evidence type="ECO:0000313" key="1">
    <source>
        <dbReference type="EMBL" id="KAK0432484.1"/>
    </source>
</evidence>
<sequence length="251" mass="28646">MEILPGDIDGHNSEDGGNPSRLLIYPVSVTYIYRPSRRHLHWYRAAPTVRQAFKLQASRVKPKINIHIQTDDGIKITVLVRRDTKFSKVVQAAGWLGTFKFTYEGKRIQKDEGPAEVDREDDSGWKWSSVVMTPRRCIPSERAKGNELMIMRQADSSGALQRKSVNYIGKDDQVLNSCNAVARSVGPKQERTTRSRQRTHLLLIGDRSQEIHRLRRGCAYGCCPPWPENNSWGGWLYGDCIGNTLTKRRDH</sequence>
<protein>
    <submittedName>
        <fullName evidence="1">Uncharacterized protein</fullName>
    </submittedName>
</protein>
<keyword evidence="2" id="KW-1185">Reference proteome</keyword>
<dbReference type="Proteomes" id="UP001175226">
    <property type="component" value="Unassembled WGS sequence"/>
</dbReference>
<comment type="caution">
    <text evidence="1">The sequence shown here is derived from an EMBL/GenBank/DDBJ whole genome shotgun (WGS) entry which is preliminary data.</text>
</comment>
<dbReference type="Gene3D" id="3.10.20.90">
    <property type="entry name" value="Phosphatidylinositol 3-kinase Catalytic Subunit, Chain A, domain 1"/>
    <property type="match status" value="1"/>
</dbReference>
<name>A0AA39MG53_9AGAR</name>
<dbReference type="CDD" id="cd01763">
    <property type="entry name" value="Ubl_SUMO_like"/>
    <property type="match status" value="1"/>
</dbReference>
<dbReference type="SUPFAM" id="SSF54236">
    <property type="entry name" value="Ubiquitin-like"/>
    <property type="match status" value="1"/>
</dbReference>
<dbReference type="EMBL" id="JAUEPT010000093">
    <property type="protein sequence ID" value="KAK0432484.1"/>
    <property type="molecule type" value="Genomic_DNA"/>
</dbReference>